<dbReference type="InterPro" id="IPR000719">
    <property type="entry name" value="Prot_kinase_dom"/>
</dbReference>
<evidence type="ECO:0000313" key="2">
    <source>
        <dbReference type="EMBL" id="KAG0587194.1"/>
    </source>
</evidence>
<dbReference type="Pfam" id="PF00069">
    <property type="entry name" value="Pkinase"/>
    <property type="match status" value="1"/>
</dbReference>
<dbReference type="SUPFAM" id="SSF56112">
    <property type="entry name" value="Protein kinase-like (PK-like)"/>
    <property type="match status" value="1"/>
</dbReference>
<protein>
    <recommendedName>
        <fullName evidence="1">Protein kinase domain-containing protein</fullName>
    </recommendedName>
</protein>
<sequence length="330" mass="38795">MMMVSWWWRRSLLRVGRRSSSMPSSHGLRYPRDYEWDEREGCHHVMKVFKKGTFLRDLKSQLLHGLVQFHEEDQEIFRSPTPKPRPRFICRVLQGMLLKNGQFAFLMEKEHFDLRSLIERNMQLKNAGDCGPFSKEDGGVIMYLIALGVEWLHNRDIIHRDLKASNVLVYEFQSGWPKWQCFVADYECSVGVVGTAFFRAPEILQACKEQMKSQKPEVFSRAADIYAYGMTCYEVLSGKLPFEKHPLHDKTSLLIDQVINYDLRPEIPEYVEGWARNLLNRYWQRDPRARPSVGEILDILSTNSASVRKEEEILKGRFGENFRDNFKHQL</sequence>
<dbReference type="PROSITE" id="PS00108">
    <property type="entry name" value="PROTEIN_KINASE_ST"/>
    <property type="match status" value="1"/>
</dbReference>
<comment type="caution">
    <text evidence="2">The sequence shown here is derived from an EMBL/GenBank/DDBJ whole genome shotgun (WGS) entry which is preliminary data.</text>
</comment>
<reference evidence="2" key="1">
    <citation type="submission" date="2020-06" db="EMBL/GenBank/DDBJ databases">
        <title>WGS assembly of Ceratodon purpureus strain R40.</title>
        <authorList>
            <person name="Carey S.B."/>
            <person name="Jenkins J."/>
            <person name="Shu S."/>
            <person name="Lovell J.T."/>
            <person name="Sreedasyam A."/>
            <person name="Maumus F."/>
            <person name="Tiley G.P."/>
            <person name="Fernandez-Pozo N."/>
            <person name="Barry K."/>
            <person name="Chen C."/>
            <person name="Wang M."/>
            <person name="Lipzen A."/>
            <person name="Daum C."/>
            <person name="Saski C.A."/>
            <person name="Payton A.C."/>
            <person name="Mcbreen J.C."/>
            <person name="Conrad R.E."/>
            <person name="Kollar L.M."/>
            <person name="Olsson S."/>
            <person name="Huttunen S."/>
            <person name="Landis J.B."/>
            <person name="Wickett N.J."/>
            <person name="Johnson M.G."/>
            <person name="Rensing S.A."/>
            <person name="Grimwood J."/>
            <person name="Schmutz J."/>
            <person name="Mcdaniel S.F."/>
        </authorList>
    </citation>
    <scope>NUCLEOTIDE SEQUENCE</scope>
    <source>
        <strain evidence="2">R40</strain>
    </source>
</reference>
<evidence type="ECO:0000313" key="3">
    <source>
        <dbReference type="Proteomes" id="UP000822688"/>
    </source>
</evidence>
<dbReference type="InterPro" id="IPR008271">
    <property type="entry name" value="Ser/Thr_kinase_AS"/>
</dbReference>
<dbReference type="AlphaFoldDB" id="A0A8T0ITY8"/>
<name>A0A8T0ITY8_CERPU</name>
<dbReference type="Gene3D" id="1.10.510.10">
    <property type="entry name" value="Transferase(Phosphotransferase) domain 1"/>
    <property type="match status" value="1"/>
</dbReference>
<keyword evidence="3" id="KW-1185">Reference proteome</keyword>
<dbReference type="SMART" id="SM00220">
    <property type="entry name" value="S_TKc"/>
    <property type="match status" value="1"/>
</dbReference>
<dbReference type="PANTHER" id="PTHR44329">
    <property type="entry name" value="SERINE/THREONINE-PROTEIN KINASE TNNI3K-RELATED"/>
    <property type="match status" value="1"/>
</dbReference>
<dbReference type="InterPro" id="IPR011009">
    <property type="entry name" value="Kinase-like_dom_sf"/>
</dbReference>
<gene>
    <name evidence="2" type="ORF">KC19_2G147400</name>
</gene>
<feature type="domain" description="Protein kinase" evidence="1">
    <location>
        <begin position="7"/>
        <end position="314"/>
    </location>
</feature>
<evidence type="ECO:0000259" key="1">
    <source>
        <dbReference type="PROSITE" id="PS50011"/>
    </source>
</evidence>
<dbReference type="PROSITE" id="PS50011">
    <property type="entry name" value="PROTEIN_KINASE_DOM"/>
    <property type="match status" value="1"/>
</dbReference>
<dbReference type="PANTHER" id="PTHR44329:SF260">
    <property type="entry name" value="PROTEIN KINASE DOMAIN-CONTAINING PROTEIN"/>
    <property type="match status" value="1"/>
</dbReference>
<dbReference type="EMBL" id="CM026422">
    <property type="protein sequence ID" value="KAG0587194.1"/>
    <property type="molecule type" value="Genomic_DNA"/>
</dbReference>
<dbReference type="GO" id="GO:0004674">
    <property type="term" value="F:protein serine/threonine kinase activity"/>
    <property type="evidence" value="ECO:0007669"/>
    <property type="project" value="TreeGrafter"/>
</dbReference>
<proteinExistence type="predicted"/>
<organism evidence="2 3">
    <name type="scientific">Ceratodon purpureus</name>
    <name type="common">Fire moss</name>
    <name type="synonym">Dicranum purpureum</name>
    <dbReference type="NCBI Taxonomy" id="3225"/>
    <lineage>
        <taxon>Eukaryota</taxon>
        <taxon>Viridiplantae</taxon>
        <taxon>Streptophyta</taxon>
        <taxon>Embryophyta</taxon>
        <taxon>Bryophyta</taxon>
        <taxon>Bryophytina</taxon>
        <taxon>Bryopsida</taxon>
        <taxon>Dicranidae</taxon>
        <taxon>Pseudoditrichales</taxon>
        <taxon>Ditrichaceae</taxon>
        <taxon>Ceratodon</taxon>
    </lineage>
</organism>
<dbReference type="InterPro" id="IPR051681">
    <property type="entry name" value="Ser/Thr_Kinases-Pseudokinases"/>
</dbReference>
<accession>A0A8T0ITY8</accession>
<dbReference type="GO" id="GO:0005524">
    <property type="term" value="F:ATP binding"/>
    <property type="evidence" value="ECO:0007669"/>
    <property type="project" value="InterPro"/>
</dbReference>
<dbReference type="Proteomes" id="UP000822688">
    <property type="component" value="Chromosome 2"/>
</dbReference>